<dbReference type="OrthoDB" id="3648721at2"/>
<dbReference type="PANTHER" id="PTHR12411">
    <property type="entry name" value="CYSTEINE PROTEASE FAMILY C1-RELATED"/>
    <property type="match status" value="1"/>
</dbReference>
<reference evidence="4 5" key="1">
    <citation type="submission" date="2015-09" db="EMBL/GenBank/DDBJ databases">
        <authorList>
            <consortium name="Pathogen Informatics"/>
        </authorList>
    </citation>
    <scope>NUCLEOTIDE SEQUENCE [LARGE SCALE GENOMIC DNA]</scope>
    <source>
        <strain evidence="4 5">2789STDY5834908</strain>
    </source>
</reference>
<feature type="domain" description="Peptidase C1A papain C-terminal" evidence="3">
    <location>
        <begin position="107"/>
        <end position="338"/>
    </location>
</feature>
<proteinExistence type="inferred from homology"/>
<name>A0A174LA41_ANAHA</name>
<dbReference type="InterPro" id="IPR038765">
    <property type="entry name" value="Papain-like_cys_pep_sf"/>
</dbReference>
<keyword evidence="2" id="KW-0812">Transmembrane</keyword>
<keyword evidence="2" id="KW-1133">Transmembrane helix</keyword>
<dbReference type="InterPro" id="IPR000169">
    <property type="entry name" value="Pept_cys_AS"/>
</dbReference>
<dbReference type="PROSITE" id="PS00639">
    <property type="entry name" value="THIOL_PROTEASE_HIS"/>
    <property type="match status" value="1"/>
</dbReference>
<evidence type="ECO:0000256" key="1">
    <source>
        <dbReference type="ARBA" id="ARBA00008455"/>
    </source>
</evidence>
<dbReference type="CDD" id="cd02619">
    <property type="entry name" value="Peptidase_C1"/>
    <property type="match status" value="1"/>
</dbReference>
<dbReference type="EMBL" id="CZAU01000006">
    <property type="protein sequence ID" value="CUP21404.1"/>
    <property type="molecule type" value="Genomic_DNA"/>
</dbReference>
<dbReference type="InterPro" id="IPR000668">
    <property type="entry name" value="Peptidase_C1A_C"/>
</dbReference>
<dbReference type="InterPro" id="IPR040528">
    <property type="entry name" value="Lectin-like"/>
</dbReference>
<dbReference type="SUPFAM" id="SSF54001">
    <property type="entry name" value="Cysteine proteinases"/>
    <property type="match status" value="1"/>
</dbReference>
<dbReference type="GO" id="GO:0006508">
    <property type="term" value="P:proteolysis"/>
    <property type="evidence" value="ECO:0007669"/>
    <property type="project" value="UniProtKB-KW"/>
</dbReference>
<dbReference type="GO" id="GO:0008234">
    <property type="term" value="F:cysteine-type peptidase activity"/>
    <property type="evidence" value="ECO:0007669"/>
    <property type="project" value="InterPro"/>
</dbReference>
<dbReference type="Pfam" id="PF00112">
    <property type="entry name" value="Peptidase_C1"/>
    <property type="match status" value="1"/>
</dbReference>
<keyword evidence="4" id="KW-0378">Hydrolase</keyword>
<feature type="transmembrane region" description="Helical" evidence="2">
    <location>
        <begin position="33"/>
        <end position="51"/>
    </location>
</feature>
<accession>A0A174LA41</accession>
<keyword evidence="4" id="KW-0645">Protease</keyword>
<dbReference type="SMART" id="SM00645">
    <property type="entry name" value="Pept_C1"/>
    <property type="match status" value="1"/>
</dbReference>
<dbReference type="Proteomes" id="UP000095564">
    <property type="component" value="Unassembled WGS sequence"/>
</dbReference>
<dbReference type="PROSITE" id="PS00139">
    <property type="entry name" value="THIOL_PROTEASE_CYS"/>
    <property type="match status" value="1"/>
</dbReference>
<evidence type="ECO:0000259" key="3">
    <source>
        <dbReference type="SMART" id="SM00645"/>
    </source>
</evidence>
<dbReference type="InterPro" id="IPR025660">
    <property type="entry name" value="Pept_his_AS"/>
</dbReference>
<dbReference type="InterPro" id="IPR013128">
    <property type="entry name" value="Peptidase_C1A"/>
</dbReference>
<sequence length="692" mass="78482">MIKRGFNKEFVNDKCKKEHNKKFKCLFMGMKKIAVVNLAAAGAMITIPGLFSDCNVMANQKVKLSIGKNKLVNKSKYGYLQVATQGKSNSQGYRSVNSRKMTTAYHLPSSYGSTSKAVKNQLPWGTCWIFSAIGTMEYTADKKESSDHIFSEEEMLRSFTKKSNVGWQLTNKNDGGNEEMSAGYLVSHGAVSSDIPYDTKNVLMELTYINHEQSQSAYRATDIKFFQKNYNQDQTLTDNYINEVKQAVYNNGSVLTLANWNYLYIKGNSMNSINSNARDNLNHAVVIVGWDDNYDKSNFLQKPKNNGAFLVRNSWGTNDHGYYWVSYEDKSIVPTYTIQDYEKTASNERIYNLEEGALCPTVTINKKTAGFVNIFSLKGKEQLDKISFYTSDVGAEYQIYYVPLDQDGNLDLNGMKAISESGTVNYEGYYTKQIKSPIIKQGKVAIMVVIKSSGKNTSMGAEGTYDAASAKYYVPSISKEESYLVTDYGSQDSYKENYGNWTIKLTTRNANEKSVTQDNKIQNIKKEITEKDLGLHSISDLELDAGNVVYNGKSKKPNTIVTTDNDELLDLNDDYYAVYKNNKNIGLATVTIKGKSFFVGSKTKKFWIHPDKVKSLKVKQKRNITAIRFRKNKGGVTGYRIKYSTRRDMKHCKYIMTKKNVCKIKNRHKLYVRVKAYKQVGTKKVYSVKWAK</sequence>
<dbReference type="Pfam" id="PF18560">
    <property type="entry name" value="Lectin_like"/>
    <property type="match status" value="1"/>
</dbReference>
<comment type="similarity">
    <text evidence="1">Belongs to the peptidase C1 family.</text>
</comment>
<dbReference type="Gene3D" id="3.90.70.10">
    <property type="entry name" value="Cysteine proteinases"/>
    <property type="match status" value="1"/>
</dbReference>
<organism evidence="4 5">
    <name type="scientific">Anaerostipes hadrus</name>
    <dbReference type="NCBI Taxonomy" id="649756"/>
    <lineage>
        <taxon>Bacteria</taxon>
        <taxon>Bacillati</taxon>
        <taxon>Bacillota</taxon>
        <taxon>Clostridia</taxon>
        <taxon>Lachnospirales</taxon>
        <taxon>Lachnospiraceae</taxon>
        <taxon>Anaerostipes</taxon>
    </lineage>
</organism>
<protein>
    <submittedName>
        <fullName evidence="4">Papain family cysteine protease</fullName>
    </submittedName>
</protein>
<evidence type="ECO:0000313" key="5">
    <source>
        <dbReference type="Proteomes" id="UP000095564"/>
    </source>
</evidence>
<gene>
    <name evidence="4" type="ORF">ERS852520_00845</name>
</gene>
<keyword evidence="2" id="KW-0472">Membrane</keyword>
<dbReference type="AlphaFoldDB" id="A0A174LA41"/>
<evidence type="ECO:0000256" key="2">
    <source>
        <dbReference type="SAM" id="Phobius"/>
    </source>
</evidence>
<evidence type="ECO:0000313" key="4">
    <source>
        <dbReference type="EMBL" id="CUP21404.1"/>
    </source>
</evidence>